<protein>
    <recommendedName>
        <fullName evidence="3">homocysteine desulfhydrase</fullName>
        <ecNumber evidence="3">4.4.1.2</ecNumber>
    </recommendedName>
    <alternativeName>
        <fullName evidence="4">Homocysteine desulfhydrase</fullName>
    </alternativeName>
</protein>
<dbReference type="Gene3D" id="3.90.1150.10">
    <property type="entry name" value="Aspartate Aminotransferase, domain 1"/>
    <property type="match status" value="1"/>
</dbReference>
<evidence type="ECO:0000313" key="10">
    <source>
        <dbReference type="Proteomes" id="UP000662873"/>
    </source>
</evidence>
<dbReference type="InterPro" id="IPR015422">
    <property type="entry name" value="PyrdxlP-dep_Trfase_small"/>
</dbReference>
<dbReference type="FunFam" id="3.40.640.10:FF:000046">
    <property type="entry name" value="Cystathionine gamma-lyase"/>
    <property type="match status" value="1"/>
</dbReference>
<comment type="similarity">
    <text evidence="8">Belongs to the trans-sulfuration enzymes family.</text>
</comment>
<dbReference type="GO" id="GO:0018826">
    <property type="term" value="F:methionine gamma-lyase activity"/>
    <property type="evidence" value="ECO:0007669"/>
    <property type="project" value="UniProtKB-EC"/>
</dbReference>
<dbReference type="InterPro" id="IPR000277">
    <property type="entry name" value="Cys/Met-Metab_PyrdxlP-dep_enz"/>
</dbReference>
<dbReference type="EC" id="4.4.1.2" evidence="3"/>
<dbReference type="GO" id="GO:0030170">
    <property type="term" value="F:pyridoxal phosphate binding"/>
    <property type="evidence" value="ECO:0007669"/>
    <property type="project" value="InterPro"/>
</dbReference>
<evidence type="ECO:0000256" key="5">
    <source>
        <dbReference type="ARBA" id="ARBA00048780"/>
    </source>
</evidence>
<evidence type="ECO:0000256" key="3">
    <source>
        <dbReference type="ARBA" id="ARBA00047175"/>
    </source>
</evidence>
<evidence type="ECO:0000256" key="2">
    <source>
        <dbReference type="ARBA" id="ARBA00022898"/>
    </source>
</evidence>
<dbReference type="GO" id="GO:0019346">
    <property type="term" value="P:transsulfuration"/>
    <property type="evidence" value="ECO:0007669"/>
    <property type="project" value="InterPro"/>
</dbReference>
<keyword evidence="9" id="KW-0456">Lyase</keyword>
<evidence type="ECO:0000256" key="8">
    <source>
        <dbReference type="RuleBase" id="RU362118"/>
    </source>
</evidence>
<dbReference type="PIRSF" id="PIRSF001434">
    <property type="entry name" value="CGS"/>
    <property type="match status" value="1"/>
</dbReference>
<organism evidence="9 10">
    <name type="scientific">Candidatus Nitrosymbiomonas proteolyticus</name>
    <dbReference type="NCBI Taxonomy" id="2608984"/>
    <lineage>
        <taxon>Bacteria</taxon>
        <taxon>Bacillati</taxon>
        <taxon>Armatimonadota</taxon>
        <taxon>Armatimonadota incertae sedis</taxon>
        <taxon>Candidatus Nitrosymbiomonas</taxon>
    </lineage>
</organism>
<proteinExistence type="inferred from homology"/>
<dbReference type="InterPro" id="IPR015424">
    <property type="entry name" value="PyrdxlP-dep_Trfase"/>
</dbReference>
<dbReference type="CDD" id="cd00614">
    <property type="entry name" value="CGS_like"/>
    <property type="match status" value="1"/>
</dbReference>
<feature type="modified residue" description="N6-(pyridoxal phosphate)lysine" evidence="7">
    <location>
        <position position="229"/>
    </location>
</feature>
<comment type="cofactor">
    <cofactor evidence="1 8">
        <name>pyridoxal 5'-phosphate</name>
        <dbReference type="ChEBI" id="CHEBI:597326"/>
    </cofactor>
</comment>
<dbReference type="KEGG" id="npy:NPRO_16260"/>
<dbReference type="SUPFAM" id="SSF53383">
    <property type="entry name" value="PLP-dependent transferases"/>
    <property type="match status" value="1"/>
</dbReference>
<keyword evidence="2 7" id="KW-0663">Pyridoxal phosphate</keyword>
<name>A0A809SA35_9BACT</name>
<evidence type="ECO:0000256" key="7">
    <source>
        <dbReference type="PIRSR" id="PIRSR001434-2"/>
    </source>
</evidence>
<gene>
    <name evidence="9" type="ORF">NPRO_16260</name>
</gene>
<dbReference type="AlphaFoldDB" id="A0A809SA35"/>
<evidence type="ECO:0000313" key="9">
    <source>
        <dbReference type="EMBL" id="BBO24031.1"/>
    </source>
</evidence>
<dbReference type="Pfam" id="PF01053">
    <property type="entry name" value="Cys_Met_Meta_PP"/>
    <property type="match status" value="1"/>
</dbReference>
<dbReference type="GO" id="GO:0047982">
    <property type="term" value="F:homocysteine desulfhydrase activity"/>
    <property type="evidence" value="ECO:0007669"/>
    <property type="project" value="UniProtKB-EC"/>
</dbReference>
<dbReference type="PANTHER" id="PTHR11808:SF80">
    <property type="entry name" value="CYSTATHIONINE GAMMA-LYASE"/>
    <property type="match status" value="1"/>
</dbReference>
<dbReference type="Gene3D" id="3.40.640.10">
    <property type="entry name" value="Type I PLP-dependent aspartate aminotransferase-like (Major domain)"/>
    <property type="match status" value="1"/>
</dbReference>
<evidence type="ECO:0000256" key="6">
    <source>
        <dbReference type="ARBA" id="ARBA00052699"/>
    </source>
</evidence>
<dbReference type="InterPro" id="IPR015421">
    <property type="entry name" value="PyrdxlP-dep_Trfase_major"/>
</dbReference>
<evidence type="ECO:0000256" key="4">
    <source>
        <dbReference type="ARBA" id="ARBA00047199"/>
    </source>
</evidence>
<sequence length="429" mass="47401">MSKSSYRDRSVLIHGKFKSEKWDFHDHILPPIPTSVAFRLRSAERGAEGFRQFANPELDRSKLHPIYIYSRLDEPGQGLLEETLAFAEKGETAVSFATGMAAISAVIGIHVKAGDHIVAHKTLYGCTYSLITGWLERFGVSHTFVDFRDPQAIAKAIRPETKVVYFESPCNPNLDLIDIEEVVRAAGDANKNRDAESRLFTIIDNTFATPYCQRPLPLGVDYVVHSLTKNLAGFGADMGGAVIGPRERETDLLLFRKDFGGSLSPKAAWDILTFGIPTLALRVERQQQNAQRVAEYLDLNPKVKLVRYPGLDGFPQRELARKQMRDIDDNFAPGSMIYFELSGSPEEAYQRAKALIDHLAVNSLSITLAVSLGQIRTLIEHPASMTHSAVPPEAQQEAGIAPGGIRMSLGIEDARDILSDLESALEAVK</sequence>
<dbReference type="Proteomes" id="UP000662873">
    <property type="component" value="Chromosome"/>
</dbReference>
<evidence type="ECO:0000256" key="1">
    <source>
        <dbReference type="ARBA" id="ARBA00001933"/>
    </source>
</evidence>
<dbReference type="GO" id="GO:0005737">
    <property type="term" value="C:cytoplasm"/>
    <property type="evidence" value="ECO:0007669"/>
    <property type="project" value="TreeGrafter"/>
</dbReference>
<dbReference type="EMBL" id="AP021858">
    <property type="protein sequence ID" value="BBO24031.1"/>
    <property type="molecule type" value="Genomic_DNA"/>
</dbReference>
<comment type="catalytic activity">
    <reaction evidence="5">
        <text>L-homocysteine + H2O = 2-oxobutanoate + hydrogen sulfide + NH4(+) + H(+)</text>
        <dbReference type="Rhea" id="RHEA:14501"/>
        <dbReference type="ChEBI" id="CHEBI:15377"/>
        <dbReference type="ChEBI" id="CHEBI:15378"/>
        <dbReference type="ChEBI" id="CHEBI:16763"/>
        <dbReference type="ChEBI" id="CHEBI:28938"/>
        <dbReference type="ChEBI" id="CHEBI:29919"/>
        <dbReference type="ChEBI" id="CHEBI:58199"/>
        <dbReference type="EC" id="4.4.1.2"/>
    </reaction>
    <physiologicalReaction direction="left-to-right" evidence="5">
        <dbReference type="Rhea" id="RHEA:14502"/>
    </physiologicalReaction>
</comment>
<reference evidence="9" key="1">
    <citation type="journal article" name="DNA Res.">
        <title>The physiological potential of anammox bacteria as revealed by their core genome structure.</title>
        <authorList>
            <person name="Okubo T."/>
            <person name="Toyoda A."/>
            <person name="Fukuhara K."/>
            <person name="Uchiyama I."/>
            <person name="Harigaya Y."/>
            <person name="Kuroiwa M."/>
            <person name="Suzuki T."/>
            <person name="Murakami Y."/>
            <person name="Suwa Y."/>
            <person name="Takami H."/>
        </authorList>
    </citation>
    <scope>NUCLEOTIDE SEQUENCE</scope>
    <source>
        <strain evidence="9">317325-2</strain>
    </source>
</reference>
<comment type="catalytic activity">
    <reaction evidence="6">
        <text>L-methionine + H2O = methanethiol + 2-oxobutanoate + NH4(+)</text>
        <dbReference type="Rhea" id="RHEA:23800"/>
        <dbReference type="ChEBI" id="CHEBI:15377"/>
        <dbReference type="ChEBI" id="CHEBI:16007"/>
        <dbReference type="ChEBI" id="CHEBI:16763"/>
        <dbReference type="ChEBI" id="CHEBI:28938"/>
        <dbReference type="ChEBI" id="CHEBI:57844"/>
        <dbReference type="EC" id="4.4.1.11"/>
    </reaction>
    <physiologicalReaction direction="left-to-right" evidence="6">
        <dbReference type="Rhea" id="RHEA:23801"/>
    </physiologicalReaction>
</comment>
<accession>A0A809SA35</accession>
<dbReference type="PANTHER" id="PTHR11808">
    <property type="entry name" value="TRANS-SULFURATION ENZYME FAMILY MEMBER"/>
    <property type="match status" value="1"/>
</dbReference>